<gene>
    <name evidence="3" type="ORF">B0D84_02405</name>
    <name evidence="4" type="ORF">C3L24_03195</name>
</gene>
<sequence length="67" mass="6745">MAQVYRVEGMSCGGCSSSVISAIQGLAPGAVVQVELDGGLVTVEGVEDEALIRQAVEDAGFTFAGVV</sequence>
<reference evidence="3 5" key="1">
    <citation type="submission" date="2017-02" db="EMBL/GenBank/DDBJ databases">
        <title>Novel co-symbiosis in the unique lucinid bivalve Phacoides pectinatus.</title>
        <authorList>
            <person name="Lim S.J."/>
            <person name="Davis B.G."/>
            <person name="Gill D.E."/>
            <person name="Engel A.S."/>
            <person name="Anderson L.C."/>
            <person name="Campbell B.J."/>
        </authorList>
    </citation>
    <scope>NUCLEOTIDE SEQUENCE [LARGE SCALE GENOMIC DNA]</scope>
    <source>
        <strain evidence="3">LUC13016_P6</strain>
    </source>
</reference>
<dbReference type="Proteomes" id="UP000243361">
    <property type="component" value="Unassembled WGS sequence"/>
</dbReference>
<organism evidence="3 5">
    <name type="scientific">Candidatus Sedimenticola endophacoides</name>
    <dbReference type="NCBI Taxonomy" id="2548426"/>
    <lineage>
        <taxon>Bacteria</taxon>
        <taxon>Pseudomonadati</taxon>
        <taxon>Pseudomonadota</taxon>
        <taxon>Gammaproteobacteria</taxon>
        <taxon>Chromatiales</taxon>
        <taxon>Sedimenticolaceae</taxon>
        <taxon>Sedimenticola</taxon>
    </lineage>
</organism>
<dbReference type="CDD" id="cd00371">
    <property type="entry name" value="HMA"/>
    <property type="match status" value="1"/>
</dbReference>
<dbReference type="InterPro" id="IPR017969">
    <property type="entry name" value="Heavy-metal-associated_CS"/>
</dbReference>
<name>A0A657PNJ8_9GAMM</name>
<dbReference type="InterPro" id="IPR006121">
    <property type="entry name" value="HMA_dom"/>
</dbReference>
<dbReference type="PROSITE" id="PS01047">
    <property type="entry name" value="HMA_1"/>
    <property type="match status" value="1"/>
</dbReference>
<accession>A0A657PNJ8</accession>
<evidence type="ECO:0000313" key="3">
    <source>
        <dbReference type="EMBL" id="OQX35414.1"/>
    </source>
</evidence>
<dbReference type="EMBL" id="PQCO01000125">
    <property type="protein sequence ID" value="PUE04424.1"/>
    <property type="molecule type" value="Genomic_DNA"/>
</dbReference>
<dbReference type="SUPFAM" id="SSF55008">
    <property type="entry name" value="HMA, heavy metal-associated domain"/>
    <property type="match status" value="1"/>
</dbReference>
<comment type="caution">
    <text evidence="3">The sequence shown here is derived from an EMBL/GenBank/DDBJ whole genome shotgun (WGS) entry which is preliminary data.</text>
</comment>
<evidence type="ECO:0000256" key="1">
    <source>
        <dbReference type="ARBA" id="ARBA00022723"/>
    </source>
</evidence>
<dbReference type="AlphaFoldDB" id="A0A657PNJ8"/>
<dbReference type="GO" id="GO:0046872">
    <property type="term" value="F:metal ion binding"/>
    <property type="evidence" value="ECO:0007669"/>
    <property type="project" value="UniProtKB-KW"/>
</dbReference>
<dbReference type="PROSITE" id="PS50846">
    <property type="entry name" value="HMA_2"/>
    <property type="match status" value="1"/>
</dbReference>
<evidence type="ECO:0000313" key="5">
    <source>
        <dbReference type="Proteomes" id="UP000243361"/>
    </source>
</evidence>
<dbReference type="InterPro" id="IPR036163">
    <property type="entry name" value="HMA_dom_sf"/>
</dbReference>
<evidence type="ECO:0000313" key="6">
    <source>
        <dbReference type="Proteomes" id="UP000250928"/>
    </source>
</evidence>
<reference evidence="4 6" key="2">
    <citation type="submission" date="2018-01" db="EMBL/GenBank/DDBJ databases">
        <title>Novel co-symbiosis in the lucinid bivalve Phacoides pectinatus.</title>
        <authorList>
            <person name="Lim S.J."/>
            <person name="Davis B.G."/>
            <person name="Gill D.E."/>
            <person name="Engel A.S."/>
            <person name="Anderson L.C."/>
            <person name="Campbell B.J."/>
        </authorList>
    </citation>
    <scope>NUCLEOTIDE SEQUENCE [LARGE SCALE GENOMIC DNA]</scope>
    <source>
        <strain evidence="4">N3_P5</strain>
    </source>
</reference>
<proteinExistence type="predicted"/>
<feature type="domain" description="HMA" evidence="2">
    <location>
        <begin position="1"/>
        <end position="64"/>
    </location>
</feature>
<evidence type="ECO:0000259" key="2">
    <source>
        <dbReference type="PROSITE" id="PS50846"/>
    </source>
</evidence>
<keyword evidence="1" id="KW-0479">Metal-binding</keyword>
<evidence type="ECO:0000313" key="4">
    <source>
        <dbReference type="EMBL" id="PUE04424.1"/>
    </source>
</evidence>
<protein>
    <submittedName>
        <fullName evidence="3">Heavy metal transporter</fullName>
    </submittedName>
</protein>
<dbReference type="Proteomes" id="UP000250928">
    <property type="component" value="Unassembled WGS sequence"/>
</dbReference>
<keyword evidence="5" id="KW-1185">Reference proteome</keyword>
<dbReference type="Gene3D" id="3.30.70.100">
    <property type="match status" value="1"/>
</dbReference>
<dbReference type="EMBL" id="MUIE01000167">
    <property type="protein sequence ID" value="OQX35414.1"/>
    <property type="molecule type" value="Genomic_DNA"/>
</dbReference>
<dbReference type="Pfam" id="PF00403">
    <property type="entry name" value="HMA"/>
    <property type="match status" value="1"/>
</dbReference>